<keyword evidence="4 7" id="KW-1133">Transmembrane helix</keyword>
<feature type="transmembrane region" description="Helical" evidence="7">
    <location>
        <begin position="305"/>
        <end position="325"/>
    </location>
</feature>
<dbReference type="PANTHER" id="PTHR23121">
    <property type="entry name" value="SODIUM-DEPENDENT GLUCOSE TRANSPORTER 1"/>
    <property type="match status" value="1"/>
</dbReference>
<evidence type="ECO:0000256" key="7">
    <source>
        <dbReference type="SAM" id="Phobius"/>
    </source>
</evidence>
<evidence type="ECO:0000256" key="4">
    <source>
        <dbReference type="ARBA" id="ARBA00022989"/>
    </source>
</evidence>
<evidence type="ECO:0000256" key="6">
    <source>
        <dbReference type="ARBA" id="ARBA00040840"/>
    </source>
</evidence>
<evidence type="ECO:0000313" key="8">
    <source>
        <dbReference type="EMBL" id="KAK6319161.1"/>
    </source>
</evidence>
<dbReference type="GO" id="GO:0022857">
    <property type="term" value="F:transmembrane transporter activity"/>
    <property type="evidence" value="ECO:0007669"/>
    <property type="project" value="InterPro"/>
</dbReference>
<evidence type="ECO:0000256" key="5">
    <source>
        <dbReference type="ARBA" id="ARBA00023136"/>
    </source>
</evidence>
<feature type="transmembrane region" description="Helical" evidence="7">
    <location>
        <begin position="226"/>
        <end position="246"/>
    </location>
</feature>
<accession>A0AAN8R089</accession>
<evidence type="ECO:0000313" key="9">
    <source>
        <dbReference type="Proteomes" id="UP001356427"/>
    </source>
</evidence>
<feature type="transmembrane region" description="Helical" evidence="7">
    <location>
        <begin position="191"/>
        <end position="214"/>
    </location>
</feature>
<reference evidence="8 9" key="1">
    <citation type="submission" date="2021-04" db="EMBL/GenBank/DDBJ databases">
        <authorList>
            <person name="De Guttry C."/>
            <person name="Zahm M."/>
            <person name="Klopp C."/>
            <person name="Cabau C."/>
            <person name="Louis A."/>
            <person name="Berthelot C."/>
            <person name="Parey E."/>
            <person name="Roest Crollius H."/>
            <person name="Montfort J."/>
            <person name="Robinson-Rechavi M."/>
            <person name="Bucao C."/>
            <person name="Bouchez O."/>
            <person name="Gislard M."/>
            <person name="Lluch J."/>
            <person name="Milhes M."/>
            <person name="Lampietro C."/>
            <person name="Lopez Roques C."/>
            <person name="Donnadieu C."/>
            <person name="Braasch I."/>
            <person name="Desvignes T."/>
            <person name="Postlethwait J."/>
            <person name="Bobe J."/>
            <person name="Wedekind C."/>
            <person name="Guiguen Y."/>
        </authorList>
    </citation>
    <scope>NUCLEOTIDE SEQUENCE [LARGE SCALE GENOMIC DNA]</scope>
    <source>
        <strain evidence="8">Cs_M1</strain>
        <tissue evidence="8">Blood</tissue>
    </source>
</reference>
<feature type="transmembrane region" description="Helical" evidence="7">
    <location>
        <begin position="449"/>
        <end position="468"/>
    </location>
</feature>
<dbReference type="SUPFAM" id="SSF103473">
    <property type="entry name" value="MFS general substrate transporter"/>
    <property type="match status" value="1"/>
</dbReference>
<comment type="subcellular location">
    <subcellularLocation>
        <location evidence="1">Membrane</location>
        <topology evidence="1">Multi-pass membrane protein</topology>
    </subcellularLocation>
</comment>
<feature type="transmembrane region" description="Helical" evidence="7">
    <location>
        <begin position="507"/>
        <end position="529"/>
    </location>
</feature>
<keyword evidence="9" id="KW-1185">Reference proteome</keyword>
<dbReference type="InterPro" id="IPR036259">
    <property type="entry name" value="MFS_trans_sf"/>
</dbReference>
<feature type="transmembrane region" description="Helical" evidence="7">
    <location>
        <begin position="535"/>
        <end position="558"/>
    </location>
</feature>
<feature type="transmembrane region" description="Helical" evidence="7">
    <location>
        <begin position="105"/>
        <end position="126"/>
    </location>
</feature>
<name>A0AAN8R089_9TELE</name>
<dbReference type="Proteomes" id="UP001356427">
    <property type="component" value="Unassembled WGS sequence"/>
</dbReference>
<dbReference type="GO" id="GO:0016020">
    <property type="term" value="C:membrane"/>
    <property type="evidence" value="ECO:0007669"/>
    <property type="project" value="UniProtKB-SubCell"/>
</dbReference>
<protein>
    <recommendedName>
        <fullName evidence="6">Major facilitator superfamily domain-containing protein 4A</fullName>
    </recommendedName>
</protein>
<dbReference type="EMBL" id="JAGTTL010000008">
    <property type="protein sequence ID" value="KAK6319161.1"/>
    <property type="molecule type" value="Genomic_DNA"/>
</dbReference>
<feature type="transmembrane region" description="Helical" evidence="7">
    <location>
        <begin position="138"/>
        <end position="160"/>
    </location>
</feature>
<evidence type="ECO:0000256" key="1">
    <source>
        <dbReference type="ARBA" id="ARBA00004141"/>
    </source>
</evidence>
<keyword evidence="5 7" id="KW-0472">Membrane</keyword>
<evidence type="ECO:0000256" key="3">
    <source>
        <dbReference type="ARBA" id="ARBA00022692"/>
    </source>
</evidence>
<organism evidence="8 9">
    <name type="scientific">Coregonus suidteri</name>
    <dbReference type="NCBI Taxonomy" id="861788"/>
    <lineage>
        <taxon>Eukaryota</taxon>
        <taxon>Metazoa</taxon>
        <taxon>Chordata</taxon>
        <taxon>Craniata</taxon>
        <taxon>Vertebrata</taxon>
        <taxon>Euteleostomi</taxon>
        <taxon>Actinopterygii</taxon>
        <taxon>Neopterygii</taxon>
        <taxon>Teleostei</taxon>
        <taxon>Protacanthopterygii</taxon>
        <taxon>Salmoniformes</taxon>
        <taxon>Salmonidae</taxon>
        <taxon>Coregoninae</taxon>
        <taxon>Coregonus</taxon>
    </lineage>
</organism>
<sequence>MDISLQGRALLVRQVYQRDVTGRQIKVYQLYLPTIYASIPTSPVHFKKTSARVKVPYNRPLNERRWFPSPNLLQRSSRRPTSNNEMMFVDDRVWALFKRNWQHTLTYWSVFFSFGLCIAFLGPTILDLRCQTQSTLQEITWVFFAQQLFLMLGSALGGLFKKTLRCSLSALFVSSLVISMVFAIIPLCHHVLMLAVAMAISGTAMGVIDTIANLQLVTLYQKDSAVFLQVLHFFIGLGALVSPLVADPFLSEGSCVLGGNMTANFSTDLHHLRSSLAGKGPTNLHNVSEHYHLRTEGIITTNVSYAFWIMALINLPVPVAVYVLMYRERLFPCSNHSPRLLDKEKNSQKNQQDHNIQGHGGLFGCCNYGDVKDRPASYFLLYILGGAVLFITDGIIGSYTGFVYTYAVSPPLSLPHKMAGCLTSVFWASVTAGRLASIYLSYRYTQQRLISVSLVGVIVVQCLLLILYSSRVFLFMGTCVLGLFISSVFPCMVALTEDMVNYKGCATTVLVTSAGTGEMVLQLLTGQLIHSKGSYSFLLVGMISSCIGFTVFLGLLYIQHLHRSSQAATGASKEIAMTEKPSSE</sequence>
<evidence type="ECO:0000256" key="2">
    <source>
        <dbReference type="ARBA" id="ARBA00008335"/>
    </source>
</evidence>
<feature type="transmembrane region" description="Helical" evidence="7">
    <location>
        <begin position="167"/>
        <end position="185"/>
    </location>
</feature>
<feature type="transmembrane region" description="Helical" evidence="7">
    <location>
        <begin position="424"/>
        <end position="442"/>
    </location>
</feature>
<gene>
    <name evidence="8" type="ORF">J4Q44_G00103720</name>
</gene>
<proteinExistence type="inferred from homology"/>
<keyword evidence="3 7" id="KW-0812">Transmembrane</keyword>
<comment type="similarity">
    <text evidence="2">Belongs to the major facilitator superfamily.</text>
</comment>
<feature type="transmembrane region" description="Helical" evidence="7">
    <location>
        <begin position="379"/>
        <end position="404"/>
    </location>
</feature>
<dbReference type="AlphaFoldDB" id="A0AAN8R089"/>
<dbReference type="InterPro" id="IPR011701">
    <property type="entry name" value="MFS"/>
</dbReference>
<feature type="transmembrane region" description="Helical" evidence="7">
    <location>
        <begin position="474"/>
        <end position="495"/>
    </location>
</feature>
<dbReference type="Gene3D" id="1.20.1250.20">
    <property type="entry name" value="MFS general substrate transporter like domains"/>
    <property type="match status" value="2"/>
</dbReference>
<dbReference type="Pfam" id="PF07690">
    <property type="entry name" value="MFS_1"/>
    <property type="match status" value="1"/>
</dbReference>
<dbReference type="PANTHER" id="PTHR23121:SF10">
    <property type="entry name" value="MAJOR FACILITATOR SUPERFAMILY DOMAIN-CONTAINING PROTEIN 4A"/>
    <property type="match status" value="1"/>
</dbReference>
<comment type="caution">
    <text evidence="8">The sequence shown here is derived from an EMBL/GenBank/DDBJ whole genome shotgun (WGS) entry which is preliminary data.</text>
</comment>